<sequence>MAAFTQPMPRGSVPKVIPLMMVFGSVAIVGSFVNSQLHRTSNTFDRFFDPYNNPESEASRRDTFTGAVEDPRKSFYNVLGWRKPTN</sequence>
<dbReference type="AlphaFoldDB" id="A0A9P9EVC4"/>
<accession>A0A9P9EVC4</accession>
<keyword evidence="1" id="KW-0812">Transmembrane</keyword>
<reference evidence="2" key="1">
    <citation type="journal article" date="2021" name="Nat. Commun.">
        <title>Genetic determinants of endophytism in the Arabidopsis root mycobiome.</title>
        <authorList>
            <person name="Mesny F."/>
            <person name="Miyauchi S."/>
            <person name="Thiergart T."/>
            <person name="Pickel B."/>
            <person name="Atanasova L."/>
            <person name="Karlsson M."/>
            <person name="Huettel B."/>
            <person name="Barry K.W."/>
            <person name="Haridas S."/>
            <person name="Chen C."/>
            <person name="Bauer D."/>
            <person name="Andreopoulos W."/>
            <person name="Pangilinan J."/>
            <person name="LaButti K."/>
            <person name="Riley R."/>
            <person name="Lipzen A."/>
            <person name="Clum A."/>
            <person name="Drula E."/>
            <person name="Henrissat B."/>
            <person name="Kohler A."/>
            <person name="Grigoriev I.V."/>
            <person name="Martin F.M."/>
            <person name="Hacquard S."/>
        </authorList>
    </citation>
    <scope>NUCLEOTIDE SEQUENCE</scope>
    <source>
        <strain evidence="2">MPI-CAGE-AT-0021</strain>
    </source>
</reference>
<protein>
    <submittedName>
        <fullName evidence="2">Uncharacterized protein</fullName>
    </submittedName>
</protein>
<keyword evidence="3" id="KW-1185">Reference proteome</keyword>
<evidence type="ECO:0000313" key="2">
    <source>
        <dbReference type="EMBL" id="KAH7145960.1"/>
    </source>
</evidence>
<dbReference type="EMBL" id="JAGMUU010000009">
    <property type="protein sequence ID" value="KAH7145960.1"/>
    <property type="molecule type" value="Genomic_DNA"/>
</dbReference>
<keyword evidence="1" id="KW-0472">Membrane</keyword>
<evidence type="ECO:0000256" key="1">
    <source>
        <dbReference type="SAM" id="Phobius"/>
    </source>
</evidence>
<evidence type="ECO:0000313" key="3">
    <source>
        <dbReference type="Proteomes" id="UP000717696"/>
    </source>
</evidence>
<gene>
    <name evidence="2" type="ORF">B0J13DRAFT_622662</name>
</gene>
<feature type="transmembrane region" description="Helical" evidence="1">
    <location>
        <begin position="16"/>
        <end position="33"/>
    </location>
</feature>
<dbReference type="Proteomes" id="UP000717696">
    <property type="component" value="Unassembled WGS sequence"/>
</dbReference>
<proteinExistence type="predicted"/>
<dbReference type="OrthoDB" id="5188169at2759"/>
<name>A0A9P9EVC4_9HYPO</name>
<comment type="caution">
    <text evidence="2">The sequence shown here is derived from an EMBL/GenBank/DDBJ whole genome shotgun (WGS) entry which is preliminary data.</text>
</comment>
<organism evidence="2 3">
    <name type="scientific">Dactylonectria estremocensis</name>
    <dbReference type="NCBI Taxonomy" id="1079267"/>
    <lineage>
        <taxon>Eukaryota</taxon>
        <taxon>Fungi</taxon>
        <taxon>Dikarya</taxon>
        <taxon>Ascomycota</taxon>
        <taxon>Pezizomycotina</taxon>
        <taxon>Sordariomycetes</taxon>
        <taxon>Hypocreomycetidae</taxon>
        <taxon>Hypocreales</taxon>
        <taxon>Nectriaceae</taxon>
        <taxon>Dactylonectria</taxon>
    </lineage>
</organism>
<keyword evidence="1" id="KW-1133">Transmembrane helix</keyword>